<feature type="compositionally biased region" description="Polar residues" evidence="1">
    <location>
        <begin position="553"/>
        <end position="568"/>
    </location>
</feature>
<feature type="region of interest" description="Disordered" evidence="1">
    <location>
        <begin position="997"/>
        <end position="1137"/>
    </location>
</feature>
<feature type="compositionally biased region" description="Basic and acidic residues" evidence="1">
    <location>
        <begin position="1109"/>
        <end position="1122"/>
    </location>
</feature>
<feature type="region of interest" description="Disordered" evidence="1">
    <location>
        <begin position="549"/>
        <end position="582"/>
    </location>
</feature>
<accession>A0A8H3YF68</accession>
<evidence type="ECO:0000313" key="3">
    <source>
        <dbReference type="Proteomes" id="UP000620104"/>
    </source>
</evidence>
<organism evidence="2 3">
    <name type="scientific">Naganishia liquefaciens</name>
    <dbReference type="NCBI Taxonomy" id="104408"/>
    <lineage>
        <taxon>Eukaryota</taxon>
        <taxon>Fungi</taxon>
        <taxon>Dikarya</taxon>
        <taxon>Basidiomycota</taxon>
        <taxon>Agaricomycotina</taxon>
        <taxon>Tremellomycetes</taxon>
        <taxon>Filobasidiales</taxon>
        <taxon>Filobasidiaceae</taxon>
        <taxon>Naganishia</taxon>
    </lineage>
</organism>
<feature type="region of interest" description="Disordered" evidence="1">
    <location>
        <begin position="648"/>
        <end position="711"/>
    </location>
</feature>
<feature type="compositionally biased region" description="Basic residues" evidence="1">
    <location>
        <begin position="851"/>
        <end position="864"/>
    </location>
</feature>
<feature type="region of interest" description="Disordered" evidence="1">
    <location>
        <begin position="827"/>
        <end position="875"/>
    </location>
</feature>
<comment type="caution">
    <text evidence="2">The sequence shown here is derived from an EMBL/GenBank/DDBJ whole genome shotgun (WGS) entry which is preliminary data.</text>
</comment>
<name>A0A8H3YF68_9TREE</name>
<keyword evidence="3" id="KW-1185">Reference proteome</keyword>
<feature type="compositionally biased region" description="Basic and acidic residues" evidence="1">
    <location>
        <begin position="1032"/>
        <end position="1047"/>
    </location>
</feature>
<proteinExistence type="predicted"/>
<feature type="compositionally biased region" description="Basic and acidic residues" evidence="1">
    <location>
        <begin position="1002"/>
        <end position="1019"/>
    </location>
</feature>
<reference evidence="2" key="1">
    <citation type="submission" date="2020-07" db="EMBL/GenBank/DDBJ databases">
        <title>Draft Genome Sequence of a Deep-Sea Yeast, Naganishia (Cryptococcus) liquefaciens strain N6.</title>
        <authorList>
            <person name="Han Y.W."/>
            <person name="Kajitani R."/>
            <person name="Morimoto H."/>
            <person name="Parhat M."/>
            <person name="Tsubouchi H."/>
            <person name="Bakenova O."/>
            <person name="Ogata M."/>
            <person name="Argunhan B."/>
            <person name="Aoki R."/>
            <person name="Kajiwara S."/>
            <person name="Itoh T."/>
            <person name="Iwasaki H."/>
        </authorList>
    </citation>
    <scope>NUCLEOTIDE SEQUENCE</scope>
    <source>
        <strain evidence="2">N6</strain>
    </source>
</reference>
<evidence type="ECO:0000313" key="2">
    <source>
        <dbReference type="EMBL" id="GHJ87279.1"/>
    </source>
</evidence>
<evidence type="ECO:0000256" key="1">
    <source>
        <dbReference type="SAM" id="MobiDB-lite"/>
    </source>
</evidence>
<dbReference type="EMBL" id="BLZA01000021">
    <property type="protein sequence ID" value="GHJ87279.1"/>
    <property type="molecule type" value="Genomic_DNA"/>
</dbReference>
<dbReference type="Proteomes" id="UP000620104">
    <property type="component" value="Unassembled WGS sequence"/>
</dbReference>
<dbReference type="OrthoDB" id="2594410at2759"/>
<dbReference type="AlphaFoldDB" id="A0A8H3YF68"/>
<gene>
    <name evidence="2" type="ORF">NliqN6_3681</name>
</gene>
<sequence>MPMMARASVLNTFNFGNFGSVINACRVDFFKVYSAGRGREEAIGRVKDIEGILDVSANGGVTCLPRLKLIRFFEQQLNRATNTASSLSSPADITPIWKALYDRLAEYPDSLRSDNEDKLLFLLLDSLYRVMANGGNGCDRLKWKGGSLEDVDACKLACSPCDEGERVICDNPLSPRQACLMKLTPSGEGSASLGEEASSQREDVRKKKLRMIKIRWYSLFKEVLKAQLSSVETAASRRIAFTVAECLSDSVTFSEENGRAIINSQCAISNADLGLWVHRGKSFLLIKALFGMLVKLNASAADPGAWIRQVFEAKLWSKPVAQEFWNILGRHLKFPEQVQLGLLNQLIRVRNQQFRAFTIKTIHSGESRQQLGMIDRLLIDGQSLNWQILDRDAKGKIVRDSALTDCYFANGKSIKLTDEGLLTIALNQDDTANFLEKDVIMRIQLELDGGITGIATLLQTRGAQVNPPSKHSLVKSPANVSMMQVERSAATPSDKEGADQSITSAKSHADRMAKVGRQTSSEEAQSLAVKSAKRASDPEEIAAATLIGHEMSGESQPTISESAESQSNRFKHSDDVPTSHNRTGQFECLSSSTANTRLPPPSNCLNDSSLLPVAAKLTPLPSPAAGPIPRTDGKLKGGKIAKAKRLDDVIAPEEAGNPKERVSVPGTKRKNTVEDTQTVPQAKKSRIEHSKSGKMEAIGKTARRRDESRFDLAPSTATSLTLPRMSTRNRPASGTRLIGQSNAIQAYDREARSTTLPDVNTHMINDSHEQIKAGIPGEEMSLNSRTATVSKEIPKKHTPMVQEDLFYVSSSEKVSIASMPIDRLASRAKSTSKCSDPRALRFSSPLESSHKQKTTGSRRVRSNLKQRPPSAEGGQHVKALEVSSEHVNVQQSPVVVNNPVSFGSGAPTVRWKLTSGILYCKAPDQLEGDIATAAERILEASADPTAARQPSALASRIFDKSRTADHLTSMRIHNPQSASIDQALAEDLLIASEITKKAGQNQRRDSEQVSAARIDRKQASIELVDNAQQRAGPEKQRRDPESRKSRDSFAIMSDDAPPARNTYLRKLKHLPLRSEKHSSRSHTPAEEAELEADPTQRDSRSQSNLVAHHPVETNAPKRRDSVTDFAQDDGDDLNKEELGMRELIMEVYRVTWSATKEQMQTPRKECTETQERLLSLVATVLIEVSAETEGILDMWKADRERCFATITRKVIPALQKLEEENDRVFDQARKLSEIWDDRRIRIPKQILAWTRD</sequence>
<feature type="compositionally biased region" description="Basic and acidic residues" evidence="1">
    <location>
        <begin position="685"/>
        <end position="694"/>
    </location>
</feature>
<feature type="region of interest" description="Disordered" evidence="1">
    <location>
        <begin position="483"/>
        <end position="537"/>
    </location>
</feature>
<protein>
    <submittedName>
        <fullName evidence="2">Uncharacterized protein</fullName>
    </submittedName>
</protein>